<accession>A0A0L0TDJ7</accession>
<dbReference type="GO" id="GO:0005737">
    <property type="term" value="C:cytoplasm"/>
    <property type="evidence" value="ECO:0007669"/>
    <property type="project" value="UniProtKB-ARBA"/>
</dbReference>
<dbReference type="InterPro" id="IPR036869">
    <property type="entry name" value="J_dom_sf"/>
</dbReference>
<feature type="transmembrane region" description="Helical" evidence="7">
    <location>
        <begin position="258"/>
        <end position="291"/>
    </location>
</feature>
<sequence length="370" mass="39405">MNDTNNAPTLYQILEADRDVSPTELKRAYRKLALKYHPDKNPGNEDRSTGTGTLVFIPAYLVLAVLAALSLFATLTAMGDEDEEDRDEEVGDDHSHDGHSTKPRKAPLMSKAIEGYVPVWSIAIPYSILELYPLVTKTVRLVIGWPDAETPKLAKLQLVADTYLDQLWRILQIALILARAQGSLDASWPVVFIPTYLGSLSGIFTLVGMYRAMKSPTPLENKPTLGSLIGATIAHLFGYVLLYGMVSLIVVKLEYGTVSLAVAIVPIWIVLILLACLFGCCIPCATSIGGIDMEDGTRRASGPIAVNRRIEFRPSSSLAGSSTAIGGGGGSPASSAASSSSPAAAAVASSSSKPKPRGKSDMTEALLPMS</sequence>
<dbReference type="SUPFAM" id="SSF46565">
    <property type="entry name" value="Chaperone J-domain"/>
    <property type="match status" value="1"/>
</dbReference>
<keyword evidence="7" id="KW-0812">Transmembrane</keyword>
<dbReference type="EMBL" id="GG745384">
    <property type="protein sequence ID" value="KNE72802.1"/>
    <property type="molecule type" value="Genomic_DNA"/>
</dbReference>
<feature type="compositionally biased region" description="Acidic residues" evidence="6">
    <location>
        <begin position="82"/>
        <end position="91"/>
    </location>
</feature>
<dbReference type="VEuPathDB" id="FungiDB:AMAG_16910"/>
<dbReference type="PRINTS" id="PR00625">
    <property type="entry name" value="JDOMAIN"/>
</dbReference>
<feature type="domain" description="J" evidence="8">
    <location>
        <begin position="9"/>
        <end position="100"/>
    </location>
</feature>
<dbReference type="Proteomes" id="UP000054350">
    <property type="component" value="Unassembled WGS sequence"/>
</dbReference>
<feature type="transmembrane region" description="Helical" evidence="7">
    <location>
        <begin position="225"/>
        <end position="246"/>
    </location>
</feature>
<evidence type="ECO:0000256" key="2">
    <source>
        <dbReference type="ARBA" id="ARBA00023136"/>
    </source>
</evidence>
<feature type="region of interest" description="Disordered" evidence="6">
    <location>
        <begin position="317"/>
        <end position="370"/>
    </location>
</feature>
<evidence type="ECO:0000256" key="4">
    <source>
        <dbReference type="ARBA" id="ARBA00023186"/>
    </source>
</evidence>
<reference evidence="9 10" key="1">
    <citation type="submission" date="2009-11" db="EMBL/GenBank/DDBJ databases">
        <title>Annotation of Allomyces macrogynus ATCC 38327.</title>
        <authorList>
            <consortium name="The Broad Institute Genome Sequencing Platform"/>
            <person name="Russ C."/>
            <person name="Cuomo C."/>
            <person name="Burger G."/>
            <person name="Gray M.W."/>
            <person name="Holland P.W.H."/>
            <person name="King N."/>
            <person name="Lang F.B.F."/>
            <person name="Roger A.J."/>
            <person name="Ruiz-Trillo I."/>
            <person name="Young S.K."/>
            <person name="Zeng Q."/>
            <person name="Gargeya S."/>
            <person name="Fitzgerald M."/>
            <person name="Haas B."/>
            <person name="Abouelleil A."/>
            <person name="Alvarado L."/>
            <person name="Arachchi H.M."/>
            <person name="Berlin A."/>
            <person name="Chapman S.B."/>
            <person name="Gearin G."/>
            <person name="Goldberg J."/>
            <person name="Griggs A."/>
            <person name="Gujja S."/>
            <person name="Hansen M."/>
            <person name="Heiman D."/>
            <person name="Howarth C."/>
            <person name="Larimer J."/>
            <person name="Lui A."/>
            <person name="MacDonald P.J.P."/>
            <person name="McCowen C."/>
            <person name="Montmayeur A."/>
            <person name="Murphy C."/>
            <person name="Neiman D."/>
            <person name="Pearson M."/>
            <person name="Priest M."/>
            <person name="Roberts A."/>
            <person name="Saif S."/>
            <person name="Shea T."/>
            <person name="Sisk P."/>
            <person name="Stolte C."/>
            <person name="Sykes S."/>
            <person name="Wortman J."/>
            <person name="Nusbaum C."/>
            <person name="Birren B."/>
        </authorList>
    </citation>
    <scope>NUCLEOTIDE SEQUENCE [LARGE SCALE GENOMIC DNA]</scope>
    <source>
        <strain evidence="9 10">ATCC 38327</strain>
    </source>
</reference>
<dbReference type="CDD" id="cd06257">
    <property type="entry name" value="DnaJ"/>
    <property type="match status" value="1"/>
</dbReference>
<gene>
    <name evidence="9" type="ORF">AMAG_16910</name>
</gene>
<dbReference type="InterPro" id="IPR001623">
    <property type="entry name" value="DnaJ_domain"/>
</dbReference>
<dbReference type="PROSITE" id="PS50076">
    <property type="entry name" value="DNAJ_2"/>
    <property type="match status" value="1"/>
</dbReference>
<dbReference type="PANTHER" id="PTHR44027">
    <property type="entry name" value="DNAJ HOMOLOG SUBFAMILY C MEMBER 5 HOMOLOG"/>
    <property type="match status" value="1"/>
</dbReference>
<feature type="compositionally biased region" description="Low complexity" evidence="6">
    <location>
        <begin position="332"/>
        <end position="353"/>
    </location>
</feature>
<feature type="transmembrane region" description="Helical" evidence="7">
    <location>
        <begin position="54"/>
        <end position="78"/>
    </location>
</feature>
<evidence type="ECO:0000256" key="3">
    <source>
        <dbReference type="ARBA" id="ARBA00023139"/>
    </source>
</evidence>
<evidence type="ECO:0000313" key="9">
    <source>
        <dbReference type="EMBL" id="KNE72802.1"/>
    </source>
</evidence>
<reference evidence="10" key="2">
    <citation type="submission" date="2009-11" db="EMBL/GenBank/DDBJ databases">
        <title>The Genome Sequence of Allomyces macrogynus strain ATCC 38327.</title>
        <authorList>
            <consortium name="The Broad Institute Genome Sequencing Platform"/>
            <person name="Russ C."/>
            <person name="Cuomo C."/>
            <person name="Shea T."/>
            <person name="Young S.K."/>
            <person name="Zeng Q."/>
            <person name="Koehrsen M."/>
            <person name="Haas B."/>
            <person name="Borodovsky M."/>
            <person name="Guigo R."/>
            <person name="Alvarado L."/>
            <person name="Berlin A."/>
            <person name="Borenstein D."/>
            <person name="Chen Z."/>
            <person name="Engels R."/>
            <person name="Freedman E."/>
            <person name="Gellesch M."/>
            <person name="Goldberg J."/>
            <person name="Griggs A."/>
            <person name="Gujja S."/>
            <person name="Heiman D."/>
            <person name="Hepburn T."/>
            <person name="Howarth C."/>
            <person name="Jen D."/>
            <person name="Larson L."/>
            <person name="Lewis B."/>
            <person name="Mehta T."/>
            <person name="Park D."/>
            <person name="Pearson M."/>
            <person name="Roberts A."/>
            <person name="Saif S."/>
            <person name="Shenoy N."/>
            <person name="Sisk P."/>
            <person name="Stolte C."/>
            <person name="Sykes S."/>
            <person name="Walk T."/>
            <person name="White J."/>
            <person name="Yandava C."/>
            <person name="Burger G."/>
            <person name="Gray M.W."/>
            <person name="Holland P.W.H."/>
            <person name="King N."/>
            <person name="Lang F.B.F."/>
            <person name="Roger A.J."/>
            <person name="Ruiz-Trillo I."/>
            <person name="Lander E."/>
            <person name="Nusbaum C."/>
        </authorList>
    </citation>
    <scope>NUCLEOTIDE SEQUENCE [LARGE SCALE GENOMIC DNA]</scope>
    <source>
        <strain evidence="10">ATCC 38327</strain>
    </source>
</reference>
<evidence type="ECO:0000313" key="10">
    <source>
        <dbReference type="Proteomes" id="UP000054350"/>
    </source>
</evidence>
<dbReference type="OrthoDB" id="10250354at2759"/>
<proteinExistence type="predicted"/>
<dbReference type="Gene3D" id="1.10.287.110">
    <property type="entry name" value="DnaJ domain"/>
    <property type="match status" value="1"/>
</dbReference>
<feature type="region of interest" description="Disordered" evidence="6">
    <location>
        <begin position="82"/>
        <end position="105"/>
    </location>
</feature>
<dbReference type="Pfam" id="PF00226">
    <property type="entry name" value="DnaJ"/>
    <property type="match status" value="1"/>
</dbReference>
<feature type="transmembrane region" description="Helical" evidence="7">
    <location>
        <begin position="191"/>
        <end position="213"/>
    </location>
</feature>
<dbReference type="GO" id="GO:0016020">
    <property type="term" value="C:membrane"/>
    <property type="evidence" value="ECO:0007669"/>
    <property type="project" value="UniProtKB-SubCell"/>
</dbReference>
<comment type="subcellular location">
    <subcellularLocation>
        <location evidence="1">Membrane</location>
        <topology evidence="1">Lipid-anchor</topology>
    </subcellularLocation>
</comment>
<evidence type="ECO:0000259" key="8">
    <source>
        <dbReference type="PROSITE" id="PS50076"/>
    </source>
</evidence>
<evidence type="ECO:0000256" key="6">
    <source>
        <dbReference type="SAM" id="MobiDB-lite"/>
    </source>
</evidence>
<keyword evidence="3" id="KW-0564">Palmitate</keyword>
<keyword evidence="2 7" id="KW-0472">Membrane</keyword>
<keyword evidence="7" id="KW-1133">Transmembrane helix</keyword>
<protein>
    <recommendedName>
        <fullName evidence="8">J domain-containing protein</fullName>
    </recommendedName>
</protein>
<name>A0A0L0TDJ7_ALLM3</name>
<dbReference type="PANTHER" id="PTHR44027:SF7">
    <property type="entry name" value="DNAJ HOMOLOG SUBFAMILY C MEMBER 5 HOMOLOG"/>
    <property type="match status" value="1"/>
</dbReference>
<evidence type="ECO:0000256" key="5">
    <source>
        <dbReference type="ARBA" id="ARBA00023288"/>
    </source>
</evidence>
<dbReference type="AlphaFoldDB" id="A0A0L0TDJ7"/>
<dbReference type="SMART" id="SM00271">
    <property type="entry name" value="DnaJ"/>
    <property type="match status" value="1"/>
</dbReference>
<evidence type="ECO:0000256" key="7">
    <source>
        <dbReference type="SAM" id="Phobius"/>
    </source>
</evidence>
<organism evidence="9 10">
    <name type="scientific">Allomyces macrogynus (strain ATCC 38327)</name>
    <name type="common">Allomyces javanicus var. macrogynus</name>
    <dbReference type="NCBI Taxonomy" id="578462"/>
    <lineage>
        <taxon>Eukaryota</taxon>
        <taxon>Fungi</taxon>
        <taxon>Fungi incertae sedis</taxon>
        <taxon>Blastocladiomycota</taxon>
        <taxon>Blastocladiomycetes</taxon>
        <taxon>Blastocladiales</taxon>
        <taxon>Blastocladiaceae</taxon>
        <taxon>Allomyces</taxon>
    </lineage>
</organism>
<dbReference type="InterPro" id="IPR051434">
    <property type="entry name" value="DnaJ_C_subfamily_member5"/>
</dbReference>
<keyword evidence="4" id="KW-0143">Chaperone</keyword>
<evidence type="ECO:0000256" key="1">
    <source>
        <dbReference type="ARBA" id="ARBA00004635"/>
    </source>
</evidence>
<keyword evidence="5" id="KW-0449">Lipoprotein</keyword>
<keyword evidence="10" id="KW-1185">Reference proteome</keyword>
<dbReference type="STRING" id="578462.A0A0L0TDJ7"/>